<dbReference type="EMBL" id="PJCQ01000015">
    <property type="protein sequence ID" value="PLV18022.1"/>
    <property type="molecule type" value="Genomic_DNA"/>
</dbReference>
<name>A0AAX0VTL7_9PSED</name>
<sequence>MSRTPGPSIDQLSELGLPAMPTSYWPQTWGWLALLGMVVVVLGALATWRYLHWRRNRYRREALACLASLEQAVQDPARRLAALREIPPLLKRVALSMPDGARATGLRDAQWQAFLQRHSSKPLPASFAQHLALLAYAPADRLMALADEEVQAMLNACRQWIEVHHVAA</sequence>
<gene>
    <name evidence="2" type="ORF">CXG49_15875</name>
    <name evidence="3" type="ORF">CXG53_17980</name>
</gene>
<dbReference type="InterPro" id="IPR025489">
    <property type="entry name" value="DUF4381"/>
</dbReference>
<dbReference type="RefSeq" id="WP_043210562.1">
    <property type="nucleotide sequence ID" value="NZ_JADTXL010000004.1"/>
</dbReference>
<evidence type="ECO:0000313" key="5">
    <source>
        <dbReference type="Proteomes" id="UP000234878"/>
    </source>
</evidence>
<evidence type="ECO:0000256" key="1">
    <source>
        <dbReference type="SAM" id="Phobius"/>
    </source>
</evidence>
<keyword evidence="4" id="KW-1185">Reference proteome</keyword>
<dbReference type="AlphaFoldDB" id="A0AAX0VTL7"/>
<protein>
    <submittedName>
        <fullName evidence="2">DUF4381 domain-containing protein</fullName>
    </submittedName>
</protein>
<evidence type="ECO:0000313" key="2">
    <source>
        <dbReference type="EMBL" id="PLV18022.1"/>
    </source>
</evidence>
<keyword evidence="1" id="KW-1133">Transmembrane helix</keyword>
<reference evidence="4 5" key="1">
    <citation type="submission" date="2017-12" db="EMBL/GenBank/DDBJ databases">
        <title>Detection of the carbapenemase gene blaVIM-5 in members of the Pseudomonas putida group isolated from polluted Nigerian wetlands.</title>
        <authorList>
            <person name="Adelowo O."/>
            <person name="Vollmers J."/>
            <person name="Maeusezahl I."/>
            <person name="Kaster A.-K."/>
            <person name="Mueller J.A."/>
        </authorList>
    </citation>
    <scope>NUCLEOTIDE SEQUENCE [LARGE SCALE GENOMIC DNA]</scope>
    <source>
        <strain evidence="3 4">MR119</strain>
        <strain evidence="2 5">MR144</strain>
    </source>
</reference>
<dbReference type="Pfam" id="PF14316">
    <property type="entry name" value="DUF4381"/>
    <property type="match status" value="1"/>
</dbReference>
<comment type="caution">
    <text evidence="2">The sequence shown here is derived from an EMBL/GenBank/DDBJ whole genome shotgun (WGS) entry which is preliminary data.</text>
</comment>
<proteinExistence type="predicted"/>
<organism evidence="2 5">
    <name type="scientific">Pseudomonas guariconensis</name>
    <dbReference type="NCBI Taxonomy" id="1288410"/>
    <lineage>
        <taxon>Bacteria</taxon>
        <taxon>Pseudomonadati</taxon>
        <taxon>Pseudomonadota</taxon>
        <taxon>Gammaproteobacteria</taxon>
        <taxon>Pseudomonadales</taxon>
        <taxon>Pseudomonadaceae</taxon>
        <taxon>Pseudomonas</taxon>
    </lineage>
</organism>
<dbReference type="EMBL" id="PJCP01000016">
    <property type="protein sequence ID" value="PLV22717.1"/>
    <property type="molecule type" value="Genomic_DNA"/>
</dbReference>
<evidence type="ECO:0000313" key="3">
    <source>
        <dbReference type="EMBL" id="PLV22717.1"/>
    </source>
</evidence>
<dbReference type="Proteomes" id="UP000234839">
    <property type="component" value="Unassembled WGS sequence"/>
</dbReference>
<feature type="transmembrane region" description="Helical" evidence="1">
    <location>
        <begin position="29"/>
        <end position="51"/>
    </location>
</feature>
<accession>A0AAX0VTL7</accession>
<dbReference type="Proteomes" id="UP000234878">
    <property type="component" value="Unassembled WGS sequence"/>
</dbReference>
<evidence type="ECO:0000313" key="4">
    <source>
        <dbReference type="Proteomes" id="UP000234839"/>
    </source>
</evidence>
<keyword evidence="1" id="KW-0472">Membrane</keyword>
<keyword evidence="1" id="KW-0812">Transmembrane</keyword>